<name>A0AC61TDB2_9CAUD</name>
<keyword evidence="2" id="KW-1185">Reference proteome</keyword>
<organism evidence="1 2">
    <name type="scientific">Escherichia phage CL1</name>
    <dbReference type="NCBI Taxonomy" id="2851028"/>
    <lineage>
        <taxon>Viruses</taxon>
        <taxon>Duplodnaviria</taxon>
        <taxon>Heunggongvirae</taxon>
        <taxon>Uroviricota</taxon>
        <taxon>Caudoviricetes</taxon>
        <taxon>Andersonviridae</taxon>
        <taxon>Ounavirinae</taxon>
        <taxon>Felixounavirus</taxon>
        <taxon>Felixounavirus CL1</taxon>
    </lineage>
</organism>
<accession>A0AC61TDB2</accession>
<dbReference type="Proteomes" id="UP000827623">
    <property type="component" value="Segment"/>
</dbReference>
<evidence type="ECO:0000313" key="2">
    <source>
        <dbReference type="Proteomes" id="UP000827623"/>
    </source>
</evidence>
<proteinExistence type="predicted"/>
<sequence>MKYVKSIDEYVAEHNFRCRCLRMDDNNLRRAWYKIKKAEYSDKQPKKRAILQFWYETGATPFNCTDFDKEYKNICDNLSIPQVDNVEVLLSDLYERFAKYAFKERFKACVKYHDGSLKLYQFKISGRIAYKTEEGDFIALYDREPIYWPEKYFTVFGEALAENGMKIPVRKHMLEE</sequence>
<protein>
    <submittedName>
        <fullName evidence="1">Uncharacterized protein</fullName>
    </submittedName>
</protein>
<dbReference type="EMBL" id="OK040806">
    <property type="protein sequence ID" value="UCJ01240.1"/>
    <property type="molecule type" value="Genomic_DNA"/>
</dbReference>
<gene>
    <name evidence="1" type="ORF">CL1_22</name>
</gene>
<evidence type="ECO:0000313" key="1">
    <source>
        <dbReference type="EMBL" id="UCJ01240.1"/>
    </source>
</evidence>
<reference evidence="1" key="1">
    <citation type="submission" date="2021-09" db="EMBL/GenBank/DDBJ databases">
        <title>Genomic Characterization and Annotation of Two Novel Bacteriophages Isolated from Wastewater Treatment Plant in Qatar.</title>
        <authorList>
            <person name="Al-Marzooqi F."/>
            <person name="Ramadoss R."/>
            <person name="Shomar B."/>
            <person name="Ilyin V.A."/>
            <person name="Vincent A.S."/>
        </authorList>
    </citation>
    <scope>NUCLEOTIDE SEQUENCE</scope>
</reference>